<dbReference type="RefSeq" id="WP_151639999.1">
    <property type="nucleotide sequence ID" value="NZ_WBPB01000066.1"/>
</dbReference>
<evidence type="ECO:0008006" key="3">
    <source>
        <dbReference type="Google" id="ProtNLM"/>
    </source>
</evidence>
<sequence length="73" mass="8750">MPNTIYQYHVYNEHMSFIVSVSRKEDEYAERFAKNVAVDFYEYTEEQVENVTVEFIVSFWMKSAINLNKLNKA</sequence>
<dbReference type="EMBL" id="WBPB01000066">
    <property type="protein sequence ID" value="KAB2493206.1"/>
    <property type="molecule type" value="Genomic_DNA"/>
</dbReference>
<dbReference type="AlphaFoldDB" id="A0AB34D4N3"/>
<protein>
    <recommendedName>
        <fullName evidence="3">Phage protein</fullName>
    </recommendedName>
</protein>
<reference evidence="1 2" key="1">
    <citation type="submission" date="2019-10" db="EMBL/GenBank/DDBJ databases">
        <title>Bacillus from the desert of Cuatro Cinegas, Coahuila.</title>
        <authorList>
            <person name="Olmedo-Alvarez G."/>
            <person name="Saldana S."/>
            <person name="Barcelo D."/>
        </authorList>
    </citation>
    <scope>NUCLEOTIDE SEQUENCE [LARGE SCALE GENOMIC DNA]</scope>
    <source>
        <strain evidence="1 2">CH101a_3T</strain>
    </source>
</reference>
<gene>
    <name evidence="1" type="ORF">F8158_22845</name>
</gene>
<accession>A0AB34D4N3</accession>
<evidence type="ECO:0000313" key="1">
    <source>
        <dbReference type="EMBL" id="KAB2493206.1"/>
    </source>
</evidence>
<evidence type="ECO:0000313" key="2">
    <source>
        <dbReference type="Proteomes" id="UP000477920"/>
    </source>
</evidence>
<organism evidence="1 2">
    <name type="scientific">Bacillus cereus</name>
    <dbReference type="NCBI Taxonomy" id="1396"/>
    <lineage>
        <taxon>Bacteria</taxon>
        <taxon>Bacillati</taxon>
        <taxon>Bacillota</taxon>
        <taxon>Bacilli</taxon>
        <taxon>Bacillales</taxon>
        <taxon>Bacillaceae</taxon>
        <taxon>Bacillus</taxon>
        <taxon>Bacillus cereus group</taxon>
    </lineage>
</organism>
<comment type="caution">
    <text evidence="1">The sequence shown here is derived from an EMBL/GenBank/DDBJ whole genome shotgun (WGS) entry which is preliminary data.</text>
</comment>
<name>A0AB34D4N3_BACCE</name>
<dbReference type="Proteomes" id="UP000477920">
    <property type="component" value="Unassembled WGS sequence"/>
</dbReference>
<proteinExistence type="predicted"/>